<dbReference type="Pfam" id="PF24571">
    <property type="entry name" value="HEAT_SCC3-SA"/>
    <property type="match status" value="1"/>
</dbReference>
<dbReference type="GO" id="GO:0003682">
    <property type="term" value="F:chromatin binding"/>
    <property type="evidence" value="ECO:0007669"/>
    <property type="project" value="TreeGrafter"/>
</dbReference>
<evidence type="ECO:0000313" key="3">
    <source>
        <dbReference type="EMBL" id="KAG8239434.1"/>
    </source>
</evidence>
<dbReference type="InterPro" id="IPR056396">
    <property type="entry name" value="HEAT_SCC3-SA"/>
</dbReference>
<reference evidence="3" key="1">
    <citation type="submission" date="2013-04" db="EMBL/GenBank/DDBJ databases">
        <authorList>
            <person name="Qu J."/>
            <person name="Murali S.C."/>
            <person name="Bandaranaike D."/>
            <person name="Bellair M."/>
            <person name="Blankenburg K."/>
            <person name="Chao H."/>
            <person name="Dinh H."/>
            <person name="Doddapaneni H."/>
            <person name="Downs B."/>
            <person name="Dugan-Rocha S."/>
            <person name="Elkadiri S."/>
            <person name="Gnanaolivu R.D."/>
            <person name="Hernandez B."/>
            <person name="Javaid M."/>
            <person name="Jayaseelan J.C."/>
            <person name="Lee S."/>
            <person name="Li M."/>
            <person name="Ming W."/>
            <person name="Munidasa M."/>
            <person name="Muniz J."/>
            <person name="Nguyen L."/>
            <person name="Ongeri F."/>
            <person name="Osuji N."/>
            <person name="Pu L.-L."/>
            <person name="Puazo M."/>
            <person name="Qu C."/>
            <person name="Quiroz J."/>
            <person name="Raj R."/>
            <person name="Weissenberger G."/>
            <person name="Xin Y."/>
            <person name="Zou X."/>
            <person name="Han Y."/>
            <person name="Richards S."/>
            <person name="Worley K."/>
            <person name="Muzny D."/>
            <person name="Gibbs R."/>
        </authorList>
    </citation>
    <scope>NUCLEOTIDE SEQUENCE</scope>
    <source>
        <strain evidence="3">Sampled in the wild</strain>
    </source>
</reference>
<feature type="non-terminal residue" evidence="3">
    <location>
        <position position="1"/>
    </location>
</feature>
<dbReference type="PANTHER" id="PTHR11199">
    <property type="entry name" value="STROMAL ANTIGEN"/>
    <property type="match status" value="1"/>
</dbReference>
<dbReference type="SUPFAM" id="SSF48371">
    <property type="entry name" value="ARM repeat"/>
    <property type="match status" value="1"/>
</dbReference>
<dbReference type="OrthoDB" id="498590at2759"/>
<dbReference type="GO" id="GO:0005634">
    <property type="term" value="C:nucleus"/>
    <property type="evidence" value="ECO:0007669"/>
    <property type="project" value="TreeGrafter"/>
</dbReference>
<dbReference type="GO" id="GO:0007062">
    <property type="term" value="P:sister chromatid cohesion"/>
    <property type="evidence" value="ECO:0007669"/>
    <property type="project" value="UniProtKB-ARBA"/>
</dbReference>
<dbReference type="PROSITE" id="PS51425">
    <property type="entry name" value="SCD"/>
    <property type="match status" value="1"/>
</dbReference>
<organism evidence="3 4">
    <name type="scientific">Ladona fulva</name>
    <name type="common">Scarce chaser dragonfly</name>
    <name type="synonym">Libellula fulva</name>
    <dbReference type="NCBI Taxonomy" id="123851"/>
    <lineage>
        <taxon>Eukaryota</taxon>
        <taxon>Metazoa</taxon>
        <taxon>Ecdysozoa</taxon>
        <taxon>Arthropoda</taxon>
        <taxon>Hexapoda</taxon>
        <taxon>Insecta</taxon>
        <taxon>Pterygota</taxon>
        <taxon>Palaeoptera</taxon>
        <taxon>Odonata</taxon>
        <taxon>Epiprocta</taxon>
        <taxon>Anisoptera</taxon>
        <taxon>Libelluloidea</taxon>
        <taxon>Libellulidae</taxon>
        <taxon>Ladona</taxon>
    </lineage>
</organism>
<accession>A0A8K0PDK2</accession>
<evidence type="ECO:0000256" key="1">
    <source>
        <dbReference type="ARBA" id="ARBA00005486"/>
    </source>
</evidence>
<evidence type="ECO:0000259" key="2">
    <source>
        <dbReference type="PROSITE" id="PS51425"/>
    </source>
</evidence>
<dbReference type="InterPro" id="IPR039662">
    <property type="entry name" value="Cohesin_Scc3/SA"/>
</dbReference>
<dbReference type="AlphaFoldDB" id="A0A8K0PDK2"/>
<sequence length="697" mass="78390">MEAVLNMLRRGGRRPRALSSSTITELAGTTVTLPENFTTYTIDQGDSTIVHTGDGQGISFVEQYIDGPTVETVSAHAVVDDGHTTLIQVGNHYVEAILEENDGDVRVIQEVMEGLSQPTSRSRGRGRGRGGISGLKRAALAPVASVLMGGPPKRRRPGRRPITELQAEDENSLCYIIREQKATVQQVVEGWVQSYWLSRDGALLSLTQFFFNASGCKGKITSNMQATMEYTEIITKMAEEFDDQMGSEYPLVLPGPYWKKFRENIADFIERLIKHGHKERPPLGVMPMLHDQCLMDNLVSFLTSLCDSNVRAFRHTATFAGIKLMTALVDVIQMVIGSMEGLRRHAGLLKGYRSGGGAMSAKRQEMEESLEELKNMLSYTFKSIFAVRYRDTLPEIRSICMAELGLWMSKYPGHFLTDSYLKYIGWSLNDRVGAVRLNCLQALQPLYDSASHRGKLELFTSKFKSRVVGMRADKEYEVAVEAVKLVTSILKYQPEALTQSDCEQIYELLYEVHRGVALAAGEFLKQKLFVPKYSRIDKPVNAELICDLVIFFTEHRLHEHALYLVDSLIDTTPILKDWESMIKLLLMEEEVESEGDETESSPLNESQQIALIEIMTCSIRQAATGEPPLCRGTSRKVMTTLELKQVTDDRALLSEHFLKALPQLLNKYMQHPDATKNLMTIPQFCDLQLYSANNLEE</sequence>
<dbReference type="PANTHER" id="PTHR11199:SF0">
    <property type="entry name" value="LD34181P-RELATED"/>
    <property type="match status" value="1"/>
</dbReference>
<dbReference type="InterPro" id="IPR013721">
    <property type="entry name" value="STAG"/>
</dbReference>
<evidence type="ECO:0000313" key="4">
    <source>
        <dbReference type="Proteomes" id="UP000792457"/>
    </source>
</evidence>
<dbReference type="InterPro" id="IPR016024">
    <property type="entry name" value="ARM-type_fold"/>
</dbReference>
<comment type="caution">
    <text evidence="3">The sequence shown here is derived from an EMBL/GenBank/DDBJ whole genome shotgun (WGS) entry which is preliminary data.</text>
</comment>
<dbReference type="Pfam" id="PF08514">
    <property type="entry name" value="STAG"/>
    <property type="match status" value="1"/>
</dbReference>
<name>A0A8K0PDK2_LADFU</name>
<keyword evidence="4" id="KW-1185">Reference proteome</keyword>
<protein>
    <recommendedName>
        <fullName evidence="2">SCD domain-containing protein</fullName>
    </recommendedName>
</protein>
<dbReference type="EMBL" id="KZ309644">
    <property type="protein sequence ID" value="KAG8239434.1"/>
    <property type="molecule type" value="Genomic_DNA"/>
</dbReference>
<dbReference type="Proteomes" id="UP000792457">
    <property type="component" value="Unassembled WGS sequence"/>
</dbReference>
<dbReference type="GO" id="GO:0008278">
    <property type="term" value="C:cohesin complex"/>
    <property type="evidence" value="ECO:0007669"/>
    <property type="project" value="TreeGrafter"/>
</dbReference>
<proteinExistence type="inferred from homology"/>
<dbReference type="InterPro" id="IPR020839">
    <property type="entry name" value="SCD"/>
</dbReference>
<feature type="domain" description="SCD" evidence="2">
    <location>
        <begin position="385"/>
        <end position="470"/>
    </location>
</feature>
<dbReference type="GO" id="GO:0000785">
    <property type="term" value="C:chromatin"/>
    <property type="evidence" value="ECO:0007669"/>
    <property type="project" value="TreeGrafter"/>
</dbReference>
<reference evidence="3" key="2">
    <citation type="submission" date="2017-10" db="EMBL/GenBank/DDBJ databases">
        <title>Ladona fulva Genome sequencing and assembly.</title>
        <authorList>
            <person name="Murali S."/>
            <person name="Richards S."/>
            <person name="Bandaranaike D."/>
            <person name="Bellair M."/>
            <person name="Blankenburg K."/>
            <person name="Chao H."/>
            <person name="Dinh H."/>
            <person name="Doddapaneni H."/>
            <person name="Dugan-Rocha S."/>
            <person name="Elkadiri S."/>
            <person name="Gnanaolivu R."/>
            <person name="Hernandez B."/>
            <person name="Skinner E."/>
            <person name="Javaid M."/>
            <person name="Lee S."/>
            <person name="Li M."/>
            <person name="Ming W."/>
            <person name="Munidasa M."/>
            <person name="Muniz J."/>
            <person name="Nguyen L."/>
            <person name="Hughes D."/>
            <person name="Osuji N."/>
            <person name="Pu L.-L."/>
            <person name="Puazo M."/>
            <person name="Qu C."/>
            <person name="Quiroz J."/>
            <person name="Raj R."/>
            <person name="Weissenberger G."/>
            <person name="Xin Y."/>
            <person name="Zou X."/>
            <person name="Han Y."/>
            <person name="Worley K."/>
            <person name="Muzny D."/>
            <person name="Gibbs R."/>
        </authorList>
    </citation>
    <scope>NUCLEOTIDE SEQUENCE</scope>
    <source>
        <strain evidence="3">Sampled in the wild</strain>
    </source>
</reference>
<comment type="similarity">
    <text evidence="1">Belongs to the SCC3 family.</text>
</comment>
<gene>
    <name evidence="3" type="ORF">J437_LFUL019065</name>
</gene>
<dbReference type="Pfam" id="PF21581">
    <property type="entry name" value="SCD"/>
    <property type="match status" value="1"/>
</dbReference>